<dbReference type="CDD" id="cd00637">
    <property type="entry name" value="7tm_classA_rhodopsin-like"/>
    <property type="match status" value="1"/>
</dbReference>
<feature type="transmembrane region" description="Helical" evidence="11">
    <location>
        <begin position="186"/>
        <end position="206"/>
    </location>
</feature>
<dbReference type="OrthoDB" id="6376512at2759"/>
<evidence type="ECO:0000256" key="1">
    <source>
        <dbReference type="ARBA" id="ARBA00004651"/>
    </source>
</evidence>
<evidence type="ECO:0000256" key="3">
    <source>
        <dbReference type="ARBA" id="ARBA00022692"/>
    </source>
</evidence>
<evidence type="ECO:0000256" key="11">
    <source>
        <dbReference type="SAM" id="Phobius"/>
    </source>
</evidence>
<keyword evidence="8 9" id="KW-0807">Transducer</keyword>
<organism evidence="13 14">
    <name type="scientific">Branchiostoma lanceolatum</name>
    <name type="common">Common lancelet</name>
    <name type="synonym">Amphioxus lanceolatum</name>
    <dbReference type="NCBI Taxonomy" id="7740"/>
    <lineage>
        <taxon>Eukaryota</taxon>
        <taxon>Metazoa</taxon>
        <taxon>Chordata</taxon>
        <taxon>Cephalochordata</taxon>
        <taxon>Leptocardii</taxon>
        <taxon>Amphioxiformes</taxon>
        <taxon>Branchiostomatidae</taxon>
        <taxon>Branchiostoma</taxon>
    </lineage>
</organism>
<feature type="compositionally biased region" description="Polar residues" evidence="10">
    <location>
        <begin position="442"/>
        <end position="456"/>
    </location>
</feature>
<gene>
    <name evidence="13" type="primary">GPR52</name>
    <name evidence="13" type="ORF">BLAG_LOCUS6316</name>
</gene>
<protein>
    <submittedName>
        <fullName evidence="13">GPR52 protein</fullName>
    </submittedName>
</protein>
<dbReference type="InterPro" id="IPR000276">
    <property type="entry name" value="GPCR_Rhodpsn"/>
</dbReference>
<keyword evidence="3 9" id="KW-0812">Transmembrane</keyword>
<keyword evidence="4 11" id="KW-1133">Transmembrane helix</keyword>
<evidence type="ECO:0000256" key="10">
    <source>
        <dbReference type="SAM" id="MobiDB-lite"/>
    </source>
</evidence>
<dbReference type="AlphaFoldDB" id="A0A8J9YWV4"/>
<feature type="domain" description="G-protein coupled receptors family 1 profile" evidence="12">
    <location>
        <begin position="44"/>
        <end position="307"/>
    </location>
</feature>
<comment type="subcellular location">
    <subcellularLocation>
        <location evidence="1">Cell membrane</location>
        <topology evidence="1">Multi-pass membrane protein</topology>
    </subcellularLocation>
</comment>
<evidence type="ECO:0000256" key="7">
    <source>
        <dbReference type="ARBA" id="ARBA00023170"/>
    </source>
</evidence>
<proteinExistence type="inferred from homology"/>
<keyword evidence="2" id="KW-1003">Cell membrane</keyword>
<feature type="transmembrane region" description="Helical" evidence="11">
    <location>
        <begin position="251"/>
        <end position="270"/>
    </location>
</feature>
<dbReference type="PRINTS" id="PR00237">
    <property type="entry name" value="GPCRRHODOPSN"/>
</dbReference>
<dbReference type="Proteomes" id="UP000838412">
    <property type="component" value="Chromosome 13"/>
</dbReference>
<comment type="similarity">
    <text evidence="9">Belongs to the G-protein coupled receptor 1 family.</text>
</comment>
<dbReference type="GO" id="GO:0005886">
    <property type="term" value="C:plasma membrane"/>
    <property type="evidence" value="ECO:0007669"/>
    <property type="project" value="UniProtKB-SubCell"/>
</dbReference>
<dbReference type="InterPro" id="IPR017452">
    <property type="entry name" value="GPCR_Rhodpsn_7TM"/>
</dbReference>
<feature type="region of interest" description="Disordered" evidence="10">
    <location>
        <begin position="414"/>
        <end position="468"/>
    </location>
</feature>
<dbReference type="Pfam" id="PF00001">
    <property type="entry name" value="7tm_1"/>
    <property type="match status" value="1"/>
</dbReference>
<keyword evidence="14" id="KW-1185">Reference proteome</keyword>
<evidence type="ECO:0000256" key="6">
    <source>
        <dbReference type="ARBA" id="ARBA00023136"/>
    </source>
</evidence>
<dbReference type="PROSITE" id="PS00237">
    <property type="entry name" value="G_PROTEIN_RECEP_F1_1"/>
    <property type="match status" value="1"/>
</dbReference>
<feature type="region of interest" description="Disordered" evidence="10">
    <location>
        <begin position="227"/>
        <end position="246"/>
    </location>
</feature>
<evidence type="ECO:0000256" key="5">
    <source>
        <dbReference type="ARBA" id="ARBA00023040"/>
    </source>
</evidence>
<keyword evidence="6 11" id="KW-0472">Membrane</keyword>
<feature type="transmembrane region" description="Helical" evidence="11">
    <location>
        <begin position="64"/>
        <end position="83"/>
    </location>
</feature>
<keyword evidence="7 9" id="KW-0675">Receptor</keyword>
<evidence type="ECO:0000313" key="13">
    <source>
        <dbReference type="EMBL" id="CAH1243306.1"/>
    </source>
</evidence>
<evidence type="ECO:0000313" key="14">
    <source>
        <dbReference type="Proteomes" id="UP000838412"/>
    </source>
</evidence>
<evidence type="ECO:0000256" key="4">
    <source>
        <dbReference type="ARBA" id="ARBA00022989"/>
    </source>
</evidence>
<dbReference type="PANTHER" id="PTHR24249:SF372">
    <property type="entry name" value="G-PROTEIN COUPLED RECEPTORS FAMILY 1 PROFILE DOMAIN-CONTAINING PROTEIN"/>
    <property type="match status" value="1"/>
</dbReference>
<dbReference type="EMBL" id="OV696698">
    <property type="protein sequence ID" value="CAH1243306.1"/>
    <property type="molecule type" value="Genomic_DNA"/>
</dbReference>
<evidence type="ECO:0000256" key="9">
    <source>
        <dbReference type="RuleBase" id="RU000688"/>
    </source>
</evidence>
<dbReference type="InterPro" id="IPR050569">
    <property type="entry name" value="TAAR"/>
</dbReference>
<evidence type="ECO:0000256" key="2">
    <source>
        <dbReference type="ARBA" id="ARBA00022475"/>
    </source>
</evidence>
<evidence type="ECO:0000259" key="12">
    <source>
        <dbReference type="PROSITE" id="PS50262"/>
    </source>
</evidence>
<feature type="transmembrane region" description="Helical" evidence="11">
    <location>
        <begin position="143"/>
        <end position="166"/>
    </location>
</feature>
<feature type="transmembrane region" description="Helical" evidence="11">
    <location>
        <begin position="290"/>
        <end position="310"/>
    </location>
</feature>
<feature type="transmembrane region" description="Helical" evidence="11">
    <location>
        <begin position="95"/>
        <end position="122"/>
    </location>
</feature>
<keyword evidence="5 9" id="KW-0297">G-protein coupled receptor</keyword>
<name>A0A8J9YWV4_BRALA</name>
<dbReference type="SUPFAM" id="SSF81321">
    <property type="entry name" value="Family A G protein-coupled receptor-like"/>
    <property type="match status" value="1"/>
</dbReference>
<sequence>MENVTSNSTVETDDGEDWWTSYTPRLGVWKTVIVSVVLVLIITGNLLVMVVVRKVRSLPPVSRVCMISLALSDLMVGMVYAPFALHMSLGKQPIIRVWCIANCYLGIYFSAVSMCNMAGTSLDRFLTVSLPLVYRKHSSTKKCMVIVSVAWVFPALCFIPLCFTELKMKYFPDSMTCSLDFFHHYAWTVTMIVLIFGMCSVIIAVSNVRLYKIASRHVLAIRKQDQDRNNPEVSSGMSRSRRRRSSVTHPTVSKILITVVVTFYSCWTPLMTYKVFTFVDRTDGPHGLGFALVWIAMCHSFLNVVTYCVFSAEFRMGLRKLLFSRCSGKDKLPCKKCEFLNQPNCTCNHSTSRTPPTSPETCNTGVMLSCAAYFKAKSRCFVGSEVVTVVKVVKSVKKSSSVSLNGFKFQDRTGDAFTPKENAGPDRIQSRSLHQGKDQGPFSETTTDLPQTLTNEEPTDDEKEKNKK</sequence>
<evidence type="ECO:0000256" key="8">
    <source>
        <dbReference type="ARBA" id="ARBA00023224"/>
    </source>
</evidence>
<dbReference type="Gene3D" id="1.20.1070.10">
    <property type="entry name" value="Rhodopsin 7-helix transmembrane proteins"/>
    <property type="match status" value="1"/>
</dbReference>
<feature type="transmembrane region" description="Helical" evidence="11">
    <location>
        <begin position="28"/>
        <end position="52"/>
    </location>
</feature>
<dbReference type="PROSITE" id="PS50262">
    <property type="entry name" value="G_PROTEIN_RECEP_F1_2"/>
    <property type="match status" value="1"/>
</dbReference>
<dbReference type="PANTHER" id="PTHR24249">
    <property type="entry name" value="HISTAMINE RECEPTOR-RELATED G-PROTEIN COUPLED RECEPTOR"/>
    <property type="match status" value="1"/>
</dbReference>
<accession>A0A8J9YWV4</accession>
<dbReference type="GO" id="GO:0004930">
    <property type="term" value="F:G protein-coupled receptor activity"/>
    <property type="evidence" value="ECO:0007669"/>
    <property type="project" value="UniProtKB-KW"/>
</dbReference>
<reference evidence="13" key="1">
    <citation type="submission" date="2022-01" db="EMBL/GenBank/DDBJ databases">
        <authorList>
            <person name="Braso-Vives M."/>
        </authorList>
    </citation>
    <scope>NUCLEOTIDE SEQUENCE</scope>
</reference>